<protein>
    <submittedName>
        <fullName evidence="2">DUF302 domain-containing protein</fullName>
    </submittedName>
</protein>
<dbReference type="STRING" id="636.AAW15_03765"/>
<reference evidence="3" key="1">
    <citation type="submission" date="2017-09" db="EMBL/GenBank/DDBJ databases">
        <title>FDA dAtabase for Regulatory Grade micrObial Sequences (FDA-ARGOS): Supporting development and validation of Infectious Disease Dx tests.</title>
        <authorList>
            <person name="Goldberg B."/>
            <person name="Campos J."/>
            <person name="Tallon L."/>
            <person name="Sadzewicz L."/>
            <person name="Ott S."/>
            <person name="Zhao X."/>
            <person name="Nagaraj S."/>
            <person name="Vavikolanu K."/>
            <person name="Aluvathingal J."/>
            <person name="Nadendla S."/>
            <person name="Geyer C."/>
            <person name="Sichtig H."/>
        </authorList>
    </citation>
    <scope>NUCLEOTIDE SEQUENCE [LARGE SCALE GENOMIC DNA]</scope>
    <source>
        <strain evidence="3">FDAARGOS_370</strain>
    </source>
</reference>
<comment type="caution">
    <text evidence="2">The sequence shown here is derived from an EMBL/GenBank/DDBJ whole genome shotgun (WGS) entry which is preliminary data.</text>
</comment>
<dbReference type="Proteomes" id="UP000219788">
    <property type="component" value="Unassembled WGS sequence"/>
</dbReference>
<accession>A0A2A7U0R2</accession>
<evidence type="ECO:0000313" key="3">
    <source>
        <dbReference type="Proteomes" id="UP000219788"/>
    </source>
</evidence>
<dbReference type="CDD" id="cd14797">
    <property type="entry name" value="DUF302"/>
    <property type="match status" value="1"/>
</dbReference>
<gene>
    <name evidence="2" type="ORF">CRM76_08075</name>
</gene>
<dbReference type="Gene3D" id="3.30.310.70">
    <property type="entry name" value="TT1751-like domain"/>
    <property type="match status" value="1"/>
</dbReference>
<sequence>MLTILFLSSEETMMIARTLFLLALCLPFIARAAAPQGDEMTLSQISPYDFAQTRQRLLTALQARQLTLFAELDHAAAAQQNGLTMPPTTVLVFGNPKGGTPLMLAHPSLALDLPYRVLIARQEDGRVRVSYPDSRSYARHGLTPDELAQMAKMPAVVQAALQPDTH</sequence>
<proteinExistence type="predicted"/>
<evidence type="ECO:0000259" key="1">
    <source>
        <dbReference type="Pfam" id="PF03625"/>
    </source>
</evidence>
<dbReference type="InterPro" id="IPR005180">
    <property type="entry name" value="DUF302"/>
</dbReference>
<dbReference type="PANTHER" id="PTHR38342">
    <property type="entry name" value="SLR5037 PROTEIN"/>
    <property type="match status" value="1"/>
</dbReference>
<dbReference type="SUPFAM" id="SSF103247">
    <property type="entry name" value="TT1751-like"/>
    <property type="match status" value="1"/>
</dbReference>
<dbReference type="Pfam" id="PF03625">
    <property type="entry name" value="DUF302"/>
    <property type="match status" value="1"/>
</dbReference>
<feature type="domain" description="DUF302" evidence="1">
    <location>
        <begin position="72"/>
        <end position="133"/>
    </location>
</feature>
<dbReference type="OrthoDB" id="9799367at2"/>
<dbReference type="InterPro" id="IPR035923">
    <property type="entry name" value="TT1751-like_sf"/>
</dbReference>
<name>A0A2A7U0R2_EDWTA</name>
<dbReference type="EMBL" id="PDDV01000013">
    <property type="protein sequence ID" value="PEH71884.1"/>
    <property type="molecule type" value="Genomic_DNA"/>
</dbReference>
<evidence type="ECO:0000313" key="2">
    <source>
        <dbReference type="EMBL" id="PEH71884.1"/>
    </source>
</evidence>
<dbReference type="PANTHER" id="PTHR38342:SF2">
    <property type="entry name" value="INNER MEMBRANE OR EXPORTED"/>
    <property type="match status" value="1"/>
</dbReference>
<organism evidence="2 3">
    <name type="scientific">Edwardsiella tarda</name>
    <dbReference type="NCBI Taxonomy" id="636"/>
    <lineage>
        <taxon>Bacteria</taxon>
        <taxon>Pseudomonadati</taxon>
        <taxon>Pseudomonadota</taxon>
        <taxon>Gammaproteobacteria</taxon>
        <taxon>Enterobacterales</taxon>
        <taxon>Hafniaceae</taxon>
        <taxon>Edwardsiella</taxon>
    </lineage>
</organism>
<dbReference type="AlphaFoldDB" id="A0A2A7U0R2"/>